<dbReference type="Pfam" id="PF04075">
    <property type="entry name" value="F420H2_quin_red"/>
    <property type="match status" value="1"/>
</dbReference>
<sequence length="142" mass="16581">MRPLTRTFSNLHAAMYRWTRGRAQNRKYPTMLLTVTGRRTGKPQTVPLIYVKDAERLVIAAAYAGSDTDPAWWLNLQANPRAVAQVGDERFDVEAQLAPSDRRPQLWQRLVEMYPYFTEYQQRTSRQIPVVMLRRMAHSDQT</sequence>
<comment type="similarity">
    <text evidence="1">Belongs to the F420H(2)-dependent quinone reductase family.</text>
</comment>
<evidence type="ECO:0000313" key="4">
    <source>
        <dbReference type="EMBL" id="OBS02921.1"/>
    </source>
</evidence>
<dbReference type="Proteomes" id="UP000093757">
    <property type="component" value="Unassembled WGS sequence"/>
</dbReference>
<dbReference type="GO" id="GO:0016491">
    <property type="term" value="F:oxidoreductase activity"/>
    <property type="evidence" value="ECO:0007669"/>
    <property type="project" value="UniProtKB-KW"/>
</dbReference>
<comment type="catalytic activity">
    <reaction evidence="3">
        <text>oxidized coenzyme F420-(gamma-L-Glu)(n) + a quinol + H(+) = reduced coenzyme F420-(gamma-L-Glu)(n) + a quinone</text>
        <dbReference type="Rhea" id="RHEA:39663"/>
        <dbReference type="Rhea" id="RHEA-COMP:12939"/>
        <dbReference type="Rhea" id="RHEA-COMP:14378"/>
        <dbReference type="ChEBI" id="CHEBI:15378"/>
        <dbReference type="ChEBI" id="CHEBI:24646"/>
        <dbReference type="ChEBI" id="CHEBI:132124"/>
        <dbReference type="ChEBI" id="CHEBI:133980"/>
        <dbReference type="ChEBI" id="CHEBI:139511"/>
    </reaction>
</comment>
<dbReference type="InterPro" id="IPR012349">
    <property type="entry name" value="Split_barrel_FMN-bd"/>
</dbReference>
<protein>
    <recommendedName>
        <fullName evidence="6">Nitroreductase family deazaflavin-dependent oxidoreductase</fullName>
    </recommendedName>
</protein>
<evidence type="ECO:0000256" key="2">
    <source>
        <dbReference type="ARBA" id="ARBA00023002"/>
    </source>
</evidence>
<dbReference type="AlphaFoldDB" id="A0A1A6BKU8"/>
<evidence type="ECO:0000256" key="3">
    <source>
        <dbReference type="ARBA" id="ARBA00049106"/>
    </source>
</evidence>
<evidence type="ECO:0008006" key="6">
    <source>
        <dbReference type="Google" id="ProtNLM"/>
    </source>
</evidence>
<organism evidence="4 5">
    <name type="scientific">Mycobacterium gordonae</name>
    <dbReference type="NCBI Taxonomy" id="1778"/>
    <lineage>
        <taxon>Bacteria</taxon>
        <taxon>Bacillati</taxon>
        <taxon>Actinomycetota</taxon>
        <taxon>Actinomycetes</taxon>
        <taxon>Mycobacteriales</taxon>
        <taxon>Mycobacteriaceae</taxon>
        <taxon>Mycobacterium</taxon>
    </lineage>
</organism>
<accession>A0A1A6BKU8</accession>
<dbReference type="Gene3D" id="2.30.110.10">
    <property type="entry name" value="Electron Transport, Fmn-binding Protein, Chain A"/>
    <property type="match status" value="1"/>
</dbReference>
<gene>
    <name evidence="4" type="ORF">A9W98_12210</name>
</gene>
<reference evidence="4 5" key="1">
    <citation type="submission" date="2016-06" db="EMBL/GenBank/DDBJ databases">
        <authorList>
            <person name="Kjaerup R.B."/>
            <person name="Dalgaard T.S."/>
            <person name="Juul-Madsen H.R."/>
        </authorList>
    </citation>
    <scope>NUCLEOTIDE SEQUENCE [LARGE SCALE GENOMIC DNA]</scope>
    <source>
        <strain evidence="4 5">1245752.6</strain>
    </source>
</reference>
<proteinExistence type="inferred from homology"/>
<dbReference type="PANTHER" id="PTHR39428:SF3">
    <property type="entry name" value="DEAZAFLAVIN-DEPENDENT NITROREDUCTASE"/>
    <property type="match status" value="1"/>
</dbReference>
<dbReference type="GO" id="GO:0070967">
    <property type="term" value="F:coenzyme F420 binding"/>
    <property type="evidence" value="ECO:0007669"/>
    <property type="project" value="TreeGrafter"/>
</dbReference>
<dbReference type="InterPro" id="IPR004378">
    <property type="entry name" value="F420H2_quin_Rdtase"/>
</dbReference>
<keyword evidence="2" id="KW-0560">Oxidoreductase</keyword>
<comment type="caution">
    <text evidence="4">The sequence shown here is derived from an EMBL/GenBank/DDBJ whole genome shotgun (WGS) entry which is preliminary data.</text>
</comment>
<evidence type="ECO:0000256" key="1">
    <source>
        <dbReference type="ARBA" id="ARBA00008710"/>
    </source>
</evidence>
<dbReference type="EMBL" id="MAEM01000123">
    <property type="protein sequence ID" value="OBS02921.1"/>
    <property type="molecule type" value="Genomic_DNA"/>
</dbReference>
<dbReference type="NCBIfam" id="TIGR00026">
    <property type="entry name" value="hi_GC_TIGR00026"/>
    <property type="match status" value="1"/>
</dbReference>
<dbReference type="PANTHER" id="PTHR39428">
    <property type="entry name" value="F420H(2)-DEPENDENT QUINONE REDUCTASE RV1261C"/>
    <property type="match status" value="1"/>
</dbReference>
<dbReference type="SUPFAM" id="SSF50475">
    <property type="entry name" value="FMN-binding split barrel"/>
    <property type="match status" value="1"/>
</dbReference>
<name>A0A1A6BKU8_MYCGO</name>
<dbReference type="GO" id="GO:0005886">
    <property type="term" value="C:plasma membrane"/>
    <property type="evidence" value="ECO:0007669"/>
    <property type="project" value="TreeGrafter"/>
</dbReference>
<evidence type="ECO:0000313" key="5">
    <source>
        <dbReference type="Proteomes" id="UP000093757"/>
    </source>
</evidence>